<dbReference type="Gramene" id="Psat04G0507700-T2">
    <property type="protein sequence ID" value="KAI5421510.1"/>
    <property type="gene ID" value="KIW84_045077"/>
</dbReference>
<keyword evidence="5" id="KW-1185">Reference proteome</keyword>
<dbReference type="InterPro" id="IPR015679">
    <property type="entry name" value="PLipase_D_fam"/>
</dbReference>
<sequence>MHQWSNFYEPCLHTHLHINLHLQLLLIHMNHIHQISNEEKQLEFQAHSSNGSFSAFEHFYSEVGDSSKLSAYSASSDDSLHSQSLKSFPVQDKIFLLHGNLDICIHGAKNLPYMDMFRKTVGDMFDKFPGNVSNKIEGTTSRKITSGPYVSILLSNAIVGRTFMISNRENPVWEQHFYIPVAHNAVEVHFVVKDSGMVGLQFIGIVVIPVGQIYSGEKILGTYPILTSNGKPCKQGAVLSVSIQFIPVEKLTIYHQGVGEGPDYIGVPGTYFPLRKGGTVTLYQDAHVPDGCLPNVMLDHGKQYAHGKCWVDIFNAIRQAKHLVYIVGWSVWHKVRLLRDAGHSHGSDFTLGDLLKAKSQEGVRVLLLVWDDPTSRTILGFDTDGIMATHDEETRRFFKNSSVQVLLFPRIYGKRNSWARLQIWKLDQYLHIIRIQYLWMPRLKITEEKL</sequence>
<dbReference type="PROSITE" id="PS50004">
    <property type="entry name" value="C2"/>
    <property type="match status" value="1"/>
</dbReference>
<dbReference type="PANTHER" id="PTHR18896:SF124">
    <property type="entry name" value="PHOSPHOLIPASE D"/>
    <property type="match status" value="1"/>
</dbReference>
<dbReference type="Proteomes" id="UP001058974">
    <property type="component" value="Chromosome 4"/>
</dbReference>
<dbReference type="EMBL" id="JAMSHJ010000004">
    <property type="protein sequence ID" value="KAI5421510.1"/>
    <property type="molecule type" value="Genomic_DNA"/>
</dbReference>
<dbReference type="Pfam" id="PF00168">
    <property type="entry name" value="C2"/>
    <property type="match status" value="1"/>
</dbReference>
<organism evidence="4 5">
    <name type="scientific">Pisum sativum</name>
    <name type="common">Garden pea</name>
    <name type="synonym">Lathyrus oleraceus</name>
    <dbReference type="NCBI Taxonomy" id="3888"/>
    <lineage>
        <taxon>Eukaryota</taxon>
        <taxon>Viridiplantae</taxon>
        <taxon>Streptophyta</taxon>
        <taxon>Embryophyta</taxon>
        <taxon>Tracheophyta</taxon>
        <taxon>Spermatophyta</taxon>
        <taxon>Magnoliopsida</taxon>
        <taxon>eudicotyledons</taxon>
        <taxon>Gunneridae</taxon>
        <taxon>Pentapetalae</taxon>
        <taxon>rosids</taxon>
        <taxon>fabids</taxon>
        <taxon>Fabales</taxon>
        <taxon>Fabaceae</taxon>
        <taxon>Papilionoideae</taxon>
        <taxon>50 kb inversion clade</taxon>
        <taxon>NPAAA clade</taxon>
        <taxon>Hologalegina</taxon>
        <taxon>IRL clade</taxon>
        <taxon>Fabeae</taxon>
        <taxon>Lathyrus</taxon>
    </lineage>
</organism>
<dbReference type="SUPFAM" id="SSF56024">
    <property type="entry name" value="Phospholipase D/nuclease"/>
    <property type="match status" value="1"/>
</dbReference>
<name>A0A9D4XM79_PEA</name>
<evidence type="ECO:0000313" key="4">
    <source>
        <dbReference type="EMBL" id="KAI5421510.1"/>
    </source>
</evidence>
<dbReference type="GO" id="GO:0004630">
    <property type="term" value="F:phospholipase D activity"/>
    <property type="evidence" value="ECO:0007669"/>
    <property type="project" value="TreeGrafter"/>
</dbReference>
<gene>
    <name evidence="4" type="ORF">KIW84_045077</name>
</gene>
<dbReference type="InterPro" id="IPR035892">
    <property type="entry name" value="C2_domain_sf"/>
</dbReference>
<dbReference type="SMART" id="SM00239">
    <property type="entry name" value="C2"/>
    <property type="match status" value="1"/>
</dbReference>
<evidence type="ECO:0000259" key="3">
    <source>
        <dbReference type="PROSITE" id="PS50004"/>
    </source>
</evidence>
<dbReference type="SUPFAM" id="SSF49562">
    <property type="entry name" value="C2 domain (Calcium/lipid-binding domain, CaLB)"/>
    <property type="match status" value="1"/>
</dbReference>
<dbReference type="PANTHER" id="PTHR18896">
    <property type="entry name" value="PHOSPHOLIPASE D"/>
    <property type="match status" value="1"/>
</dbReference>
<keyword evidence="1" id="KW-0677">Repeat</keyword>
<dbReference type="GO" id="GO:0005886">
    <property type="term" value="C:plasma membrane"/>
    <property type="evidence" value="ECO:0007669"/>
    <property type="project" value="TreeGrafter"/>
</dbReference>
<feature type="domain" description="C2" evidence="3">
    <location>
        <begin position="82"/>
        <end position="223"/>
    </location>
</feature>
<protein>
    <submittedName>
        <fullName evidence="4">Phospholipase D beta 1, variant 2</fullName>
    </submittedName>
</protein>
<reference evidence="4 5" key="1">
    <citation type="journal article" date="2022" name="Nat. Genet.">
        <title>Improved pea reference genome and pan-genome highlight genomic features and evolutionary characteristics.</title>
        <authorList>
            <person name="Yang T."/>
            <person name="Liu R."/>
            <person name="Luo Y."/>
            <person name="Hu S."/>
            <person name="Wang D."/>
            <person name="Wang C."/>
            <person name="Pandey M.K."/>
            <person name="Ge S."/>
            <person name="Xu Q."/>
            <person name="Li N."/>
            <person name="Li G."/>
            <person name="Huang Y."/>
            <person name="Saxena R.K."/>
            <person name="Ji Y."/>
            <person name="Li M."/>
            <person name="Yan X."/>
            <person name="He Y."/>
            <person name="Liu Y."/>
            <person name="Wang X."/>
            <person name="Xiang C."/>
            <person name="Varshney R.K."/>
            <person name="Ding H."/>
            <person name="Gao S."/>
            <person name="Zong X."/>
        </authorList>
    </citation>
    <scope>NUCLEOTIDE SEQUENCE [LARGE SCALE GENOMIC DNA]</scope>
    <source>
        <strain evidence="4 5">cv. Zhongwan 6</strain>
    </source>
</reference>
<dbReference type="AlphaFoldDB" id="A0A9D4XM79"/>
<proteinExistence type="predicted"/>
<keyword evidence="2" id="KW-0443">Lipid metabolism</keyword>
<evidence type="ECO:0000313" key="5">
    <source>
        <dbReference type="Proteomes" id="UP001058974"/>
    </source>
</evidence>
<dbReference type="Gene3D" id="2.60.40.150">
    <property type="entry name" value="C2 domain"/>
    <property type="match status" value="1"/>
</dbReference>
<dbReference type="GO" id="GO:0009395">
    <property type="term" value="P:phospholipid catabolic process"/>
    <property type="evidence" value="ECO:0007669"/>
    <property type="project" value="TreeGrafter"/>
</dbReference>
<dbReference type="InterPro" id="IPR000008">
    <property type="entry name" value="C2_dom"/>
</dbReference>
<evidence type="ECO:0000256" key="1">
    <source>
        <dbReference type="ARBA" id="ARBA00022737"/>
    </source>
</evidence>
<dbReference type="CDD" id="cd04015">
    <property type="entry name" value="C2_plant_PLD"/>
    <property type="match status" value="1"/>
</dbReference>
<evidence type="ECO:0000256" key="2">
    <source>
        <dbReference type="ARBA" id="ARBA00023098"/>
    </source>
</evidence>
<accession>A0A9D4XM79</accession>
<comment type="caution">
    <text evidence="4">The sequence shown here is derived from an EMBL/GenBank/DDBJ whole genome shotgun (WGS) entry which is preliminary data.</text>
</comment>